<feature type="domain" description="ABC transporter" evidence="8">
    <location>
        <begin position="2"/>
        <end position="259"/>
    </location>
</feature>
<dbReference type="Gene3D" id="1.10.287.380">
    <property type="entry name" value="Valyl-tRNA synthetase, C-terminal domain"/>
    <property type="match status" value="1"/>
</dbReference>
<dbReference type="InterPro" id="IPR032524">
    <property type="entry name" value="ABC_tran_C"/>
</dbReference>
<feature type="coiled-coil region" evidence="6">
    <location>
        <begin position="594"/>
        <end position="621"/>
    </location>
</feature>
<keyword evidence="1" id="KW-0677">Repeat</keyword>
<dbReference type="AlphaFoldDB" id="A0A975PGZ4"/>
<gene>
    <name evidence="9" type="ORF">KBB96_07695</name>
</gene>
<dbReference type="InterPro" id="IPR027417">
    <property type="entry name" value="P-loop_NTPase"/>
</dbReference>
<dbReference type="PROSITE" id="PS50893">
    <property type="entry name" value="ABC_TRANSPORTER_2"/>
    <property type="match status" value="2"/>
</dbReference>
<dbReference type="Pfam" id="PF12848">
    <property type="entry name" value="ABC_tran_Xtn"/>
    <property type="match status" value="1"/>
</dbReference>
<dbReference type="InterPro" id="IPR051309">
    <property type="entry name" value="ABCF_ATPase"/>
</dbReference>
<keyword evidence="10" id="KW-1185">Reference proteome</keyword>
<feature type="domain" description="ABC transporter" evidence="8">
    <location>
        <begin position="327"/>
        <end position="561"/>
    </location>
</feature>
<dbReference type="InterPro" id="IPR032781">
    <property type="entry name" value="ABC_tran_Xtn"/>
</dbReference>
<dbReference type="GO" id="GO:0003677">
    <property type="term" value="F:DNA binding"/>
    <property type="evidence" value="ECO:0007669"/>
    <property type="project" value="InterPro"/>
</dbReference>
<dbReference type="GO" id="GO:0016887">
    <property type="term" value="F:ATP hydrolysis activity"/>
    <property type="evidence" value="ECO:0007669"/>
    <property type="project" value="InterPro"/>
</dbReference>
<dbReference type="RefSeq" id="WP_211634058.1">
    <property type="nucleotide sequence ID" value="NZ_CP073100.1"/>
</dbReference>
<name>A0A975PGZ4_9BACT</name>
<dbReference type="SUPFAM" id="SSF52540">
    <property type="entry name" value="P-loop containing nucleoside triphosphate hydrolases"/>
    <property type="match status" value="2"/>
</dbReference>
<dbReference type="Pfam" id="PF16326">
    <property type="entry name" value="ABC_tran_CTD"/>
    <property type="match status" value="1"/>
</dbReference>
<dbReference type="InterPro" id="IPR003593">
    <property type="entry name" value="AAA+_ATPase"/>
</dbReference>
<dbReference type="SMART" id="SM00382">
    <property type="entry name" value="AAA"/>
    <property type="match status" value="2"/>
</dbReference>
<dbReference type="InterPro" id="IPR017871">
    <property type="entry name" value="ABC_transporter-like_CS"/>
</dbReference>
<dbReference type="PANTHER" id="PTHR42855">
    <property type="entry name" value="ABC TRANSPORTER ATP-BINDING SUBUNIT"/>
    <property type="match status" value="1"/>
</dbReference>
<evidence type="ECO:0000256" key="7">
    <source>
        <dbReference type="SAM" id="MobiDB-lite"/>
    </source>
</evidence>
<evidence type="ECO:0000256" key="3">
    <source>
        <dbReference type="ARBA" id="ARBA00022840"/>
    </source>
</evidence>
<evidence type="ECO:0000256" key="4">
    <source>
        <dbReference type="ARBA" id="ARBA00049360"/>
    </source>
</evidence>
<keyword evidence="3 9" id="KW-0067">ATP-binding</keyword>
<feature type="compositionally biased region" description="Low complexity" evidence="7">
    <location>
        <begin position="555"/>
        <end position="570"/>
    </location>
</feature>
<dbReference type="CDD" id="cd03221">
    <property type="entry name" value="ABCF_EF-3"/>
    <property type="match status" value="2"/>
</dbReference>
<evidence type="ECO:0000313" key="9">
    <source>
        <dbReference type="EMBL" id="QUE52766.1"/>
    </source>
</evidence>
<dbReference type="EMBL" id="CP073100">
    <property type="protein sequence ID" value="QUE52766.1"/>
    <property type="molecule type" value="Genomic_DNA"/>
</dbReference>
<dbReference type="FunFam" id="3.40.50.300:FF:000011">
    <property type="entry name" value="Putative ABC transporter ATP-binding component"/>
    <property type="match status" value="1"/>
</dbReference>
<dbReference type="Proteomes" id="UP000676169">
    <property type="component" value="Chromosome"/>
</dbReference>
<dbReference type="PANTHER" id="PTHR42855:SF2">
    <property type="entry name" value="DRUG RESISTANCE ABC TRANSPORTER,ATP-BINDING PROTEIN"/>
    <property type="match status" value="1"/>
</dbReference>
<accession>A0A975PGZ4</accession>
<feature type="region of interest" description="Disordered" evidence="7">
    <location>
        <begin position="540"/>
        <end position="585"/>
    </location>
</feature>
<dbReference type="GO" id="GO:0005524">
    <property type="term" value="F:ATP binding"/>
    <property type="evidence" value="ECO:0007669"/>
    <property type="project" value="UniProtKB-KW"/>
</dbReference>
<organism evidence="9 10">
    <name type="scientific">Luteolibacter ambystomatis</name>
    <dbReference type="NCBI Taxonomy" id="2824561"/>
    <lineage>
        <taxon>Bacteria</taxon>
        <taxon>Pseudomonadati</taxon>
        <taxon>Verrucomicrobiota</taxon>
        <taxon>Verrucomicrobiia</taxon>
        <taxon>Verrucomicrobiales</taxon>
        <taxon>Verrucomicrobiaceae</taxon>
        <taxon>Luteolibacter</taxon>
    </lineage>
</organism>
<evidence type="ECO:0000256" key="5">
    <source>
        <dbReference type="ARBA" id="ARBA00061478"/>
    </source>
</evidence>
<evidence type="ECO:0000259" key="8">
    <source>
        <dbReference type="PROSITE" id="PS50893"/>
    </source>
</evidence>
<dbReference type="InterPro" id="IPR003439">
    <property type="entry name" value="ABC_transporter-like_ATP-bd"/>
</dbReference>
<dbReference type="PROSITE" id="PS00211">
    <property type="entry name" value="ABC_TRANSPORTER_1"/>
    <property type="match status" value="2"/>
</dbReference>
<dbReference type="FunFam" id="3.40.50.300:FF:000309">
    <property type="entry name" value="ABC transporter ATP-binding protein"/>
    <property type="match status" value="1"/>
</dbReference>
<dbReference type="KEGG" id="lamb:KBB96_07695"/>
<comment type="catalytic activity">
    <reaction evidence="4">
        <text>ATP + H2O = ADP + phosphate + H(+)</text>
        <dbReference type="Rhea" id="RHEA:13065"/>
        <dbReference type="ChEBI" id="CHEBI:15377"/>
        <dbReference type="ChEBI" id="CHEBI:15378"/>
        <dbReference type="ChEBI" id="CHEBI:30616"/>
        <dbReference type="ChEBI" id="CHEBI:43474"/>
        <dbReference type="ChEBI" id="CHEBI:456216"/>
    </reaction>
</comment>
<dbReference type="InterPro" id="IPR037118">
    <property type="entry name" value="Val-tRNA_synth_C_sf"/>
</dbReference>
<protein>
    <submittedName>
        <fullName evidence="9">ABC-F family ATP-binding cassette domain-containing protein</fullName>
    </submittedName>
</protein>
<evidence type="ECO:0000256" key="6">
    <source>
        <dbReference type="SAM" id="Coils"/>
    </source>
</evidence>
<dbReference type="Gene3D" id="3.40.50.300">
    <property type="entry name" value="P-loop containing nucleotide triphosphate hydrolases"/>
    <property type="match status" value="2"/>
</dbReference>
<proteinExistence type="inferred from homology"/>
<evidence type="ECO:0000256" key="1">
    <source>
        <dbReference type="ARBA" id="ARBA00022737"/>
    </source>
</evidence>
<evidence type="ECO:0000256" key="2">
    <source>
        <dbReference type="ARBA" id="ARBA00022741"/>
    </source>
</evidence>
<keyword evidence="2" id="KW-0547">Nucleotide-binding</keyword>
<feature type="compositionally biased region" description="Basic and acidic residues" evidence="7">
    <location>
        <begin position="574"/>
        <end position="585"/>
    </location>
</feature>
<reference evidence="9" key="1">
    <citation type="submission" date="2021-04" db="EMBL/GenBank/DDBJ databases">
        <title>Luteolibacter sp. 32A isolated from the skin of an Anderson's salamander (Ambystoma andersonii).</title>
        <authorList>
            <person name="Spergser J."/>
            <person name="Busse H.-J."/>
        </authorList>
    </citation>
    <scope>NUCLEOTIDE SEQUENCE</scope>
    <source>
        <strain evidence="9">32A</strain>
    </source>
</reference>
<comment type="similarity">
    <text evidence="5">Belongs to the ABC transporter superfamily. ABCF family. Uup subfamily.</text>
</comment>
<dbReference type="Pfam" id="PF00005">
    <property type="entry name" value="ABC_tran"/>
    <property type="match status" value="2"/>
</dbReference>
<keyword evidence="6" id="KW-0175">Coiled coil</keyword>
<evidence type="ECO:0000313" key="10">
    <source>
        <dbReference type="Proteomes" id="UP000676169"/>
    </source>
</evidence>
<sequence>MLSIQSLRVEYGARVLFSDLAFTVQAKERIAFAGHNGAGKSTLMKCIAGIIQPTAGRINMPKGTRIGYLPQEGIHVKGRTLWDETESAFGETIALREKIERLSNELEKLDPRSSPYGDLLEEIGELELQLDDVDPDRMKPKIESVLQGLGFSKKDFTRDCGEFSGGWQMRIAMAKLFLQEPAALLLDEPTNHLDIGTQRWVEEYLKSYPGAILLISHDRGLLDTLCTRTIAFSHGRAEEYAGNFSYFERESVLRKEIRLKQYTAQQREIADIQRFIDRFRASANKATLVQSRIKMLDKIERIPAPEQDDAVMNFRFPNPPASGQSVAKLDNVSKAYGHLQIFKGFDFEATRGEKIAIVGPNGAGKSTFCRMITGQEAPDDGSHNFGHKVATSFFSQNHADELDPTKTVLETVEEVASRENVAQARSLLGCFLFRGDDVFKKVGVLSGGERSRVALVRMLLQPANFLILDEPTNHLDMQSQDVLQRALIDYSGTVMIVSHNRYFLDPLVTKTLEFRPGEDPRVFVGNITYYLDKIAEEEKAERNSPAKLSKRPATPVIKPIVAPQPAAAPAETAGNRKDQRRQDAELRQKRAKVLKPLEDEFAALEKKIAELEVAQNTLTEHLSDPAVAADPDKFRQASNAVASVTTQLETAYSRWAELSEEIEKLSAQFAG</sequence>